<evidence type="ECO:0000313" key="3">
    <source>
        <dbReference type="Proteomes" id="UP000092445"/>
    </source>
</evidence>
<dbReference type="VEuPathDB" id="VectorBase:GPAI047317"/>
<keyword evidence="1" id="KW-0732">Signal</keyword>
<evidence type="ECO:0000313" key="2">
    <source>
        <dbReference type="EnsemblMetazoa" id="GPAI047317-PA"/>
    </source>
</evidence>
<dbReference type="EnsemblMetazoa" id="GPAI047317-RA">
    <property type="protein sequence ID" value="GPAI047317-PA"/>
    <property type="gene ID" value="GPAI047317"/>
</dbReference>
<protein>
    <submittedName>
        <fullName evidence="2">Uncharacterized protein</fullName>
    </submittedName>
</protein>
<name>A0A1B0AIY6_GLOPL</name>
<keyword evidence="3" id="KW-1185">Reference proteome</keyword>
<accession>A0A1B0AIY6</accession>
<reference evidence="3" key="1">
    <citation type="submission" date="2014-03" db="EMBL/GenBank/DDBJ databases">
        <authorList>
            <person name="Aksoy S."/>
            <person name="Warren W."/>
            <person name="Wilson R.K."/>
        </authorList>
    </citation>
    <scope>NUCLEOTIDE SEQUENCE [LARGE SCALE GENOMIC DNA]</scope>
    <source>
        <strain evidence="3">IAEA</strain>
    </source>
</reference>
<dbReference type="AlphaFoldDB" id="A0A1B0AIY6"/>
<organism evidence="2 3">
    <name type="scientific">Glossina pallidipes</name>
    <name type="common">Tsetse fly</name>
    <dbReference type="NCBI Taxonomy" id="7398"/>
    <lineage>
        <taxon>Eukaryota</taxon>
        <taxon>Metazoa</taxon>
        <taxon>Ecdysozoa</taxon>
        <taxon>Arthropoda</taxon>
        <taxon>Hexapoda</taxon>
        <taxon>Insecta</taxon>
        <taxon>Pterygota</taxon>
        <taxon>Neoptera</taxon>
        <taxon>Endopterygota</taxon>
        <taxon>Diptera</taxon>
        <taxon>Brachycera</taxon>
        <taxon>Muscomorpha</taxon>
        <taxon>Hippoboscoidea</taxon>
        <taxon>Glossinidae</taxon>
        <taxon>Glossina</taxon>
    </lineage>
</organism>
<evidence type="ECO:0000256" key="1">
    <source>
        <dbReference type="SAM" id="SignalP"/>
    </source>
</evidence>
<feature type="signal peptide" evidence="1">
    <location>
        <begin position="1"/>
        <end position="18"/>
    </location>
</feature>
<sequence length="120" mass="12579">MLIFLLLWPLEIDYNNKANSHQIVKCCAKELAPFVRALLLPTPAPRSCGILEGESMSATFSPVLSCTSSRVGVSATKGPLGGQPGVNVAAEFNILLVESSSNTSSSFAVSLSSPFALPLP</sequence>
<reference evidence="2" key="2">
    <citation type="submission" date="2020-05" db="UniProtKB">
        <authorList>
            <consortium name="EnsemblMetazoa"/>
        </authorList>
    </citation>
    <scope>IDENTIFICATION</scope>
    <source>
        <strain evidence="2">IAEA</strain>
    </source>
</reference>
<feature type="chain" id="PRO_5008403883" evidence="1">
    <location>
        <begin position="19"/>
        <end position="120"/>
    </location>
</feature>
<proteinExistence type="predicted"/>
<dbReference type="Proteomes" id="UP000092445">
    <property type="component" value="Unassembled WGS sequence"/>
</dbReference>